<evidence type="ECO:0000259" key="2">
    <source>
        <dbReference type="PROSITE" id="PS50280"/>
    </source>
</evidence>
<sequence>MSYETKKDDKVQVYSIVEDCASAGYRPIIHSKELWETTLPNAFTHYMKKHRKKNVKLSKHSEGGMVVPFEVRDDPEKGRGLYATADIPKGTQVWTSSHFHHFKREQDFLAFLQYLPHNVQCDVILWTYPEADSTTEVAIPFDEGVYMNDGGPGSSKNNVDSQTVALRDIKAGEELMQDYTEFIDLENEVKWFAKLRQRAFGNYTYTQQGAPPNLKKEENRPESHLFEALLHDSATVTGHMPNEADLAIWNVLFGLPILLILCFTKFKRGRGQGLLIFSSNKVHGY</sequence>
<dbReference type="GO" id="GO:0008168">
    <property type="term" value="F:methyltransferase activity"/>
    <property type="evidence" value="ECO:0007669"/>
    <property type="project" value="UniProtKB-KW"/>
</dbReference>
<dbReference type="InterPro" id="IPR001214">
    <property type="entry name" value="SET_dom"/>
</dbReference>
<gene>
    <name evidence="3" type="ORF">IV203_015001</name>
</gene>
<organism evidence="3 4">
    <name type="scientific">Nitzschia inconspicua</name>
    <dbReference type="NCBI Taxonomy" id="303405"/>
    <lineage>
        <taxon>Eukaryota</taxon>
        <taxon>Sar</taxon>
        <taxon>Stramenopiles</taxon>
        <taxon>Ochrophyta</taxon>
        <taxon>Bacillariophyta</taxon>
        <taxon>Bacillariophyceae</taxon>
        <taxon>Bacillariophycidae</taxon>
        <taxon>Bacillariales</taxon>
        <taxon>Bacillariaceae</taxon>
        <taxon>Nitzschia</taxon>
    </lineage>
</organism>
<keyword evidence="3" id="KW-0808">Transferase</keyword>
<dbReference type="OrthoDB" id="46969at2759"/>
<comment type="caution">
    <text evidence="3">The sequence shown here is derived from an EMBL/GenBank/DDBJ whole genome shotgun (WGS) entry which is preliminary data.</text>
</comment>
<keyword evidence="1" id="KW-1133">Transmembrane helix</keyword>
<evidence type="ECO:0000313" key="4">
    <source>
        <dbReference type="Proteomes" id="UP000693970"/>
    </source>
</evidence>
<feature type="domain" description="SET" evidence="2">
    <location>
        <begin position="67"/>
        <end position="180"/>
    </location>
</feature>
<protein>
    <submittedName>
        <fullName evidence="3">SET methyltransferase domain containing protein</fullName>
    </submittedName>
</protein>
<dbReference type="EMBL" id="JAGRRH010000014">
    <property type="protein sequence ID" value="KAG7358413.1"/>
    <property type="molecule type" value="Genomic_DNA"/>
</dbReference>
<dbReference type="CDD" id="cd08161">
    <property type="entry name" value="SET"/>
    <property type="match status" value="1"/>
</dbReference>
<accession>A0A9K3LBE7</accession>
<feature type="transmembrane region" description="Helical" evidence="1">
    <location>
        <begin position="246"/>
        <end position="264"/>
    </location>
</feature>
<reference evidence="3" key="2">
    <citation type="submission" date="2021-04" db="EMBL/GenBank/DDBJ databases">
        <authorList>
            <person name="Podell S."/>
        </authorList>
    </citation>
    <scope>NUCLEOTIDE SEQUENCE</scope>
    <source>
        <strain evidence="3">Hildebrandi</strain>
    </source>
</reference>
<keyword evidence="1" id="KW-0472">Membrane</keyword>
<proteinExistence type="predicted"/>
<dbReference type="Proteomes" id="UP000693970">
    <property type="component" value="Unassembled WGS sequence"/>
</dbReference>
<reference evidence="3" key="1">
    <citation type="journal article" date="2021" name="Sci. Rep.">
        <title>Diploid genomic architecture of Nitzschia inconspicua, an elite biomass production diatom.</title>
        <authorList>
            <person name="Oliver A."/>
            <person name="Podell S."/>
            <person name="Pinowska A."/>
            <person name="Traller J.C."/>
            <person name="Smith S.R."/>
            <person name="McClure R."/>
            <person name="Beliaev A."/>
            <person name="Bohutskyi P."/>
            <person name="Hill E.A."/>
            <person name="Rabines A."/>
            <person name="Zheng H."/>
            <person name="Allen L.Z."/>
            <person name="Kuo A."/>
            <person name="Grigoriev I.V."/>
            <person name="Allen A.E."/>
            <person name="Hazlebeck D."/>
            <person name="Allen E.E."/>
        </authorList>
    </citation>
    <scope>NUCLEOTIDE SEQUENCE</scope>
    <source>
        <strain evidence="3">Hildebrandi</strain>
    </source>
</reference>
<keyword evidence="3" id="KW-0489">Methyltransferase</keyword>
<name>A0A9K3LBE7_9STRA</name>
<dbReference type="PROSITE" id="PS50280">
    <property type="entry name" value="SET"/>
    <property type="match status" value="1"/>
</dbReference>
<keyword evidence="1" id="KW-0812">Transmembrane</keyword>
<evidence type="ECO:0000313" key="3">
    <source>
        <dbReference type="EMBL" id="KAG7358413.1"/>
    </source>
</evidence>
<keyword evidence="4" id="KW-1185">Reference proteome</keyword>
<dbReference type="GO" id="GO:0032259">
    <property type="term" value="P:methylation"/>
    <property type="evidence" value="ECO:0007669"/>
    <property type="project" value="UniProtKB-KW"/>
</dbReference>
<dbReference type="AlphaFoldDB" id="A0A9K3LBE7"/>
<evidence type="ECO:0000256" key="1">
    <source>
        <dbReference type="SAM" id="Phobius"/>
    </source>
</evidence>